<reference evidence="3 4" key="1">
    <citation type="submission" date="2019-07" db="EMBL/GenBank/DDBJ databases">
        <authorList>
            <person name="Friedrich A."/>
            <person name="Schacherer J."/>
        </authorList>
    </citation>
    <scope>NUCLEOTIDE SEQUENCE [LARGE SCALE GENOMIC DNA]</scope>
</reference>
<keyword evidence="2" id="KW-0472">Membrane</keyword>
<dbReference type="EMBL" id="CABFWN010000003">
    <property type="protein sequence ID" value="VUG18677.1"/>
    <property type="molecule type" value="Genomic_DNA"/>
</dbReference>
<feature type="region of interest" description="Disordered" evidence="1">
    <location>
        <begin position="408"/>
        <end position="428"/>
    </location>
</feature>
<feature type="compositionally biased region" description="Low complexity" evidence="1">
    <location>
        <begin position="62"/>
        <end position="72"/>
    </location>
</feature>
<dbReference type="PANTHER" id="PTHR28142">
    <property type="entry name" value="MITOCHONDRIAL INNER MEMBRANE I-AAA PROTEASE SUPERCOMPLEX SUBUNIT MGR3-RELATED"/>
    <property type="match status" value="1"/>
</dbReference>
<evidence type="ECO:0000256" key="2">
    <source>
        <dbReference type="SAM" id="Phobius"/>
    </source>
</evidence>
<sequence length="563" mass="64054">MFRLRTVGGSISLFRFSLKRTLGKRFLSSPRDIRKQPQLNQFQDPNRPPERFQEENKIPQPNANFNNAGNANQTYSPGQGGANGRYIPPNGQQRQFRAGRMMFGVTSIVLIMVGTIGIYRSYHAESLSNESIDLLNEALQKESRGDIDEAIGKYLDLLKQLDEEKTPHTNSSYLGAATRIAELYEIKKMPDKALRIYESLSNYLTKQVSEWEPSTLVSNNTQLDTLIMGSLTVATRYAALLPEDQAEKGKKLLLMNIIQAQRRIIEEYPPFITVLNANTNQNILALIAKDMASKMQGKSEEEKKKHLKETLKKPLELPIYTTDPTEENKILGLFAKGWPLFTRALITARDLYANICLEEGDYSEAASCLTTNAVIIQRCFDHPARLGVCLTKLAIVLQMMAETLSEKLDREQEKAGHKGEQRPISHMEDHELSLEDLRSSNLAMNPLQMQNPQIKEFVIEKTYKESERIFQRTLLLIDKLREQHVRNDVPKQFDSALSRSEMVSSCGLALIHYQDGDLKKALKYLQRAKVLAVRINSTDYTRDITEWIDQIEKGNQVEKTPSS</sequence>
<dbReference type="GO" id="GO:0006515">
    <property type="term" value="P:protein quality control for misfolded or incompletely synthesized proteins"/>
    <property type="evidence" value="ECO:0007669"/>
    <property type="project" value="TreeGrafter"/>
</dbReference>
<dbReference type="InterPro" id="IPR011990">
    <property type="entry name" value="TPR-like_helical_dom_sf"/>
</dbReference>
<dbReference type="PANTHER" id="PTHR28142:SF1">
    <property type="entry name" value="MITOCHONDRIAL INNER MEMBRANE I-AAA PROTEASE SUPERCOMPLEX SUBUNIT MGR3-RELATED"/>
    <property type="match status" value="1"/>
</dbReference>
<proteinExistence type="predicted"/>
<evidence type="ECO:0000313" key="3">
    <source>
        <dbReference type="EMBL" id="VUG18677.1"/>
    </source>
</evidence>
<dbReference type="GO" id="GO:0051787">
    <property type="term" value="F:misfolded protein binding"/>
    <property type="evidence" value="ECO:0007669"/>
    <property type="project" value="TreeGrafter"/>
</dbReference>
<dbReference type="AlphaFoldDB" id="A0A7D9CY46"/>
<evidence type="ECO:0000256" key="1">
    <source>
        <dbReference type="SAM" id="MobiDB-lite"/>
    </source>
</evidence>
<dbReference type="InterPro" id="IPR040201">
    <property type="entry name" value="Mrg3-like"/>
</dbReference>
<keyword evidence="2" id="KW-0812">Transmembrane</keyword>
<accession>A0A7D9CY46</accession>
<feature type="compositionally biased region" description="Basic and acidic residues" evidence="1">
    <location>
        <begin position="47"/>
        <end position="57"/>
    </location>
</feature>
<keyword evidence="4" id="KW-1185">Reference proteome</keyword>
<feature type="transmembrane region" description="Helical" evidence="2">
    <location>
        <begin position="101"/>
        <end position="122"/>
    </location>
</feature>
<gene>
    <name evidence="3" type="ORF">DEBR0S3_17216G</name>
</gene>
<feature type="region of interest" description="Disordered" evidence="1">
    <location>
        <begin position="28"/>
        <end position="87"/>
    </location>
</feature>
<protein>
    <submittedName>
        <fullName evidence="3">DEBR0S3_17216g1_1</fullName>
    </submittedName>
</protein>
<evidence type="ECO:0000313" key="4">
    <source>
        <dbReference type="Proteomes" id="UP000478008"/>
    </source>
</evidence>
<dbReference type="GO" id="GO:0031942">
    <property type="term" value="C:i-AAA complex"/>
    <property type="evidence" value="ECO:0007669"/>
    <property type="project" value="TreeGrafter"/>
</dbReference>
<dbReference type="Gene3D" id="1.25.40.10">
    <property type="entry name" value="Tetratricopeptide repeat domain"/>
    <property type="match status" value="1"/>
</dbReference>
<keyword evidence="2" id="KW-1133">Transmembrane helix</keyword>
<dbReference type="Proteomes" id="UP000478008">
    <property type="component" value="Unassembled WGS sequence"/>
</dbReference>
<organism evidence="3 4">
    <name type="scientific">Dekkera bruxellensis</name>
    <name type="common">Brettanomyces custersii</name>
    <dbReference type="NCBI Taxonomy" id="5007"/>
    <lineage>
        <taxon>Eukaryota</taxon>
        <taxon>Fungi</taxon>
        <taxon>Dikarya</taxon>
        <taxon>Ascomycota</taxon>
        <taxon>Saccharomycotina</taxon>
        <taxon>Pichiomycetes</taxon>
        <taxon>Pichiales</taxon>
        <taxon>Pichiaceae</taxon>
        <taxon>Brettanomyces</taxon>
    </lineage>
</organism>
<name>A0A7D9CY46_DEKBR</name>